<organism evidence="2 3">
    <name type="scientific">Hebeloma cylindrosporum</name>
    <dbReference type="NCBI Taxonomy" id="76867"/>
    <lineage>
        <taxon>Eukaryota</taxon>
        <taxon>Fungi</taxon>
        <taxon>Dikarya</taxon>
        <taxon>Basidiomycota</taxon>
        <taxon>Agaricomycotina</taxon>
        <taxon>Agaricomycetes</taxon>
        <taxon>Agaricomycetidae</taxon>
        <taxon>Agaricales</taxon>
        <taxon>Agaricineae</taxon>
        <taxon>Hymenogastraceae</taxon>
        <taxon>Hebeloma</taxon>
    </lineage>
</organism>
<dbReference type="EMBL" id="KN831826">
    <property type="protein sequence ID" value="KIM35244.1"/>
    <property type="molecule type" value="Genomic_DNA"/>
</dbReference>
<evidence type="ECO:0008006" key="4">
    <source>
        <dbReference type="Google" id="ProtNLM"/>
    </source>
</evidence>
<protein>
    <recommendedName>
        <fullName evidence="4">Secreted protein</fullName>
    </recommendedName>
</protein>
<dbReference type="Proteomes" id="UP000053424">
    <property type="component" value="Unassembled WGS sequence"/>
</dbReference>
<reference evidence="2 3" key="1">
    <citation type="submission" date="2014-04" db="EMBL/GenBank/DDBJ databases">
        <authorList>
            <consortium name="DOE Joint Genome Institute"/>
            <person name="Kuo A."/>
            <person name="Gay G."/>
            <person name="Dore J."/>
            <person name="Kohler A."/>
            <person name="Nagy L.G."/>
            <person name="Floudas D."/>
            <person name="Copeland A."/>
            <person name="Barry K.W."/>
            <person name="Cichocki N."/>
            <person name="Veneault-Fourrey C."/>
            <person name="LaButti K."/>
            <person name="Lindquist E.A."/>
            <person name="Lipzen A."/>
            <person name="Lundell T."/>
            <person name="Morin E."/>
            <person name="Murat C."/>
            <person name="Sun H."/>
            <person name="Tunlid A."/>
            <person name="Henrissat B."/>
            <person name="Grigoriev I.V."/>
            <person name="Hibbett D.S."/>
            <person name="Martin F."/>
            <person name="Nordberg H.P."/>
            <person name="Cantor M.N."/>
            <person name="Hua S.X."/>
        </authorList>
    </citation>
    <scope>NUCLEOTIDE SEQUENCE [LARGE SCALE GENOMIC DNA]</scope>
    <source>
        <strain evidence="3">h7</strain>
    </source>
</reference>
<feature type="chain" id="PRO_5002161851" description="Secreted protein" evidence="1">
    <location>
        <begin position="22"/>
        <end position="92"/>
    </location>
</feature>
<reference evidence="3" key="2">
    <citation type="submission" date="2015-01" db="EMBL/GenBank/DDBJ databases">
        <title>Evolutionary Origins and Diversification of the Mycorrhizal Mutualists.</title>
        <authorList>
            <consortium name="DOE Joint Genome Institute"/>
            <consortium name="Mycorrhizal Genomics Consortium"/>
            <person name="Kohler A."/>
            <person name="Kuo A."/>
            <person name="Nagy L.G."/>
            <person name="Floudas D."/>
            <person name="Copeland A."/>
            <person name="Barry K.W."/>
            <person name="Cichocki N."/>
            <person name="Veneault-Fourrey C."/>
            <person name="LaButti K."/>
            <person name="Lindquist E.A."/>
            <person name="Lipzen A."/>
            <person name="Lundell T."/>
            <person name="Morin E."/>
            <person name="Murat C."/>
            <person name="Riley R."/>
            <person name="Ohm R."/>
            <person name="Sun H."/>
            <person name="Tunlid A."/>
            <person name="Henrissat B."/>
            <person name="Grigoriev I.V."/>
            <person name="Hibbett D.S."/>
            <person name="Martin F."/>
        </authorList>
    </citation>
    <scope>NUCLEOTIDE SEQUENCE [LARGE SCALE GENOMIC DNA]</scope>
    <source>
        <strain evidence="3">h7</strain>
    </source>
</reference>
<feature type="signal peptide" evidence="1">
    <location>
        <begin position="1"/>
        <end position="21"/>
    </location>
</feature>
<evidence type="ECO:0000313" key="2">
    <source>
        <dbReference type="EMBL" id="KIM35244.1"/>
    </source>
</evidence>
<keyword evidence="3" id="KW-1185">Reference proteome</keyword>
<proteinExistence type="predicted"/>
<dbReference type="AlphaFoldDB" id="A0A0C3BT51"/>
<name>A0A0C3BT51_HEBCY</name>
<gene>
    <name evidence="2" type="ORF">M413DRAFT_449858</name>
</gene>
<keyword evidence="1" id="KW-0732">Signal</keyword>
<sequence>MFLPGFCAHLIILLPPLSSHSFHPFHPCRSSSSPLASFLFFHPSEFSFLPPFVYAQRSQAIYLPRLVVWQYRSTTDQKLWTVYYLESQLDTR</sequence>
<accession>A0A0C3BT51</accession>
<evidence type="ECO:0000256" key="1">
    <source>
        <dbReference type="SAM" id="SignalP"/>
    </source>
</evidence>
<dbReference type="HOGENOM" id="CLU_2413508_0_0_1"/>
<evidence type="ECO:0000313" key="3">
    <source>
        <dbReference type="Proteomes" id="UP000053424"/>
    </source>
</evidence>